<dbReference type="RefSeq" id="WP_197627917.1">
    <property type="nucleotide sequence ID" value="NZ_CP063073.1"/>
</dbReference>
<sequence>MTTDKNSATDAAVDTEWHSYTLSRGASGLTGNLRIRWRRVANTLTVMTEEYMFTDNGSRNNANINFKAKSKSGAEWKVNSPDDRKQDGSWHVWRTEGSVALPAGAVQITFTSEFIFDMGGPDDRAIATHTVTV</sequence>
<name>A0A7M1KLS5_9PSED</name>
<dbReference type="EMBL" id="CP063073">
    <property type="protein sequence ID" value="QOQ77064.1"/>
    <property type="molecule type" value="Genomic_DNA"/>
</dbReference>
<dbReference type="Proteomes" id="UP000594923">
    <property type="component" value="Chromosome"/>
</dbReference>
<accession>A0A7M1KLS5</accession>
<gene>
    <name evidence="1" type="ORF">IMF22_08515</name>
</gene>
<evidence type="ECO:0000313" key="1">
    <source>
        <dbReference type="EMBL" id="QOQ77064.1"/>
    </source>
</evidence>
<reference evidence="1 2" key="1">
    <citation type="submission" date="2020-10" db="EMBL/GenBank/DDBJ databases">
        <title>High quality whole genome sequence of Pseudomonas poae PMA22.</title>
        <authorList>
            <person name="Hernandez J.G."/>
            <person name="Rodriguez P."/>
            <person name="Cuevas C."/>
            <person name="de la Calle F."/>
            <person name="Galan B."/>
            <person name="Garcia J.L."/>
        </authorList>
    </citation>
    <scope>NUCLEOTIDE SEQUENCE [LARGE SCALE GENOMIC DNA]</scope>
    <source>
        <strain evidence="1 2">PMA22</strain>
    </source>
</reference>
<organism evidence="1 2">
    <name type="scientific">Pseudomonas poae</name>
    <dbReference type="NCBI Taxonomy" id="200451"/>
    <lineage>
        <taxon>Bacteria</taxon>
        <taxon>Pseudomonadati</taxon>
        <taxon>Pseudomonadota</taxon>
        <taxon>Gammaproteobacteria</taxon>
        <taxon>Pseudomonadales</taxon>
        <taxon>Pseudomonadaceae</taxon>
        <taxon>Pseudomonas</taxon>
    </lineage>
</organism>
<evidence type="ECO:0000313" key="2">
    <source>
        <dbReference type="Proteomes" id="UP000594923"/>
    </source>
</evidence>
<dbReference type="AlphaFoldDB" id="A0A7M1KLS5"/>
<proteinExistence type="predicted"/>
<protein>
    <submittedName>
        <fullName evidence="1">Uncharacterized protein</fullName>
    </submittedName>
</protein>